<comment type="similarity">
    <text evidence="1">Belongs to the fantastic four family.</text>
</comment>
<dbReference type="EMBL" id="CM031832">
    <property type="protein sequence ID" value="KAG6700310.1"/>
    <property type="molecule type" value="Genomic_DNA"/>
</dbReference>
<dbReference type="InterPro" id="IPR046431">
    <property type="entry name" value="FAF_dom"/>
</dbReference>
<dbReference type="AlphaFoldDB" id="A0A922JAD3"/>
<reference evidence="4" key="1">
    <citation type="submission" date="2021-01" db="EMBL/GenBank/DDBJ databases">
        <authorList>
            <person name="Lovell J.T."/>
            <person name="Bentley N."/>
            <person name="Bhattarai G."/>
            <person name="Jenkins J.W."/>
            <person name="Sreedasyam A."/>
            <person name="Alarcon Y."/>
            <person name="Bock C."/>
            <person name="Boston L."/>
            <person name="Carlson J."/>
            <person name="Cervantes K."/>
            <person name="Clermont K."/>
            <person name="Krom N."/>
            <person name="Kubenka K."/>
            <person name="Mamidi S."/>
            <person name="Mattison C."/>
            <person name="Monteros M."/>
            <person name="Pisani C."/>
            <person name="Plott C."/>
            <person name="Rajasekar S."/>
            <person name="Rhein H.S."/>
            <person name="Rohla C."/>
            <person name="Song M."/>
            <person name="Hilaire R.S."/>
            <person name="Shu S."/>
            <person name="Wells L."/>
            <person name="Wang X."/>
            <person name="Webber J."/>
            <person name="Heerema R.J."/>
            <person name="Klein P."/>
            <person name="Conner P."/>
            <person name="Grauke L."/>
            <person name="Grimwood J."/>
            <person name="Schmutz J."/>
            <person name="Randall J.J."/>
        </authorList>
    </citation>
    <scope>NUCLEOTIDE SEQUENCE</scope>
    <source>
        <tissue evidence="4">Leaf</tissue>
    </source>
</reference>
<evidence type="ECO:0000256" key="1">
    <source>
        <dbReference type="ARBA" id="ARBA00008690"/>
    </source>
</evidence>
<evidence type="ECO:0000313" key="5">
    <source>
        <dbReference type="Proteomes" id="UP000811246"/>
    </source>
</evidence>
<dbReference type="InterPro" id="IPR021410">
    <property type="entry name" value="FAF"/>
</dbReference>
<dbReference type="Pfam" id="PF11250">
    <property type="entry name" value="FAF"/>
    <property type="match status" value="1"/>
</dbReference>
<evidence type="ECO:0000259" key="3">
    <source>
        <dbReference type="Pfam" id="PF11250"/>
    </source>
</evidence>
<evidence type="ECO:0000313" key="4">
    <source>
        <dbReference type="EMBL" id="KAG6700310.1"/>
    </source>
</evidence>
<feature type="domain" description="FAF" evidence="3">
    <location>
        <begin position="108"/>
        <end position="160"/>
    </location>
</feature>
<organism evidence="4 5">
    <name type="scientific">Carya illinoinensis</name>
    <name type="common">Pecan</name>
    <dbReference type="NCBI Taxonomy" id="32201"/>
    <lineage>
        <taxon>Eukaryota</taxon>
        <taxon>Viridiplantae</taxon>
        <taxon>Streptophyta</taxon>
        <taxon>Embryophyta</taxon>
        <taxon>Tracheophyta</taxon>
        <taxon>Spermatophyta</taxon>
        <taxon>Magnoliopsida</taxon>
        <taxon>eudicotyledons</taxon>
        <taxon>Gunneridae</taxon>
        <taxon>Pentapetalae</taxon>
        <taxon>rosids</taxon>
        <taxon>fabids</taxon>
        <taxon>Fagales</taxon>
        <taxon>Juglandaceae</taxon>
        <taxon>Carya</taxon>
    </lineage>
</organism>
<name>A0A922JAD3_CARIL</name>
<feature type="compositionally biased region" description="Acidic residues" evidence="2">
    <location>
        <begin position="166"/>
        <end position="204"/>
    </location>
</feature>
<dbReference type="PANTHER" id="PTHR33155:SF8">
    <property type="entry name" value="PROTEIN FANTASTIC FOUR 1"/>
    <property type="match status" value="1"/>
</dbReference>
<dbReference type="PANTHER" id="PTHR33155">
    <property type="entry name" value="FANTASTIC FOUR-LIKE PROTEIN (DUF3049)"/>
    <property type="match status" value="1"/>
</dbReference>
<proteinExistence type="inferred from homology"/>
<gene>
    <name evidence="4" type="ORF">I3842_08G106000</name>
</gene>
<comment type="caution">
    <text evidence="4">The sequence shown here is derived from an EMBL/GenBank/DDBJ whole genome shotgun (WGS) entry which is preliminary data.</text>
</comment>
<feature type="region of interest" description="Disordered" evidence="2">
    <location>
        <begin position="164"/>
        <end position="204"/>
    </location>
</feature>
<sequence>MSLSGANSYGLSFLQALADNSQYSKENETENGKVYVHPHVKRSSLRLSEESLRMCTESLGSETGSACTEISIDEIALFSVVSENGQSKQASKLHGFRVSKKKLNHPWSFPPPLKSISCSSGVRVKSHREGGRLVLKAFTVPSCRGLFHAERGDGRLRIRMVRDEGIGEDGDEEVAQEAEPETEDAEEELEEAEVGEDRDIGDENDEKMYWCEEEERNGITVGFGPETAIGRLPRPSRCMEGGRGNKALQYLEPFWMAAYKLSV</sequence>
<accession>A0A922JAD3</accession>
<evidence type="ECO:0000256" key="2">
    <source>
        <dbReference type="SAM" id="MobiDB-lite"/>
    </source>
</evidence>
<dbReference type="Proteomes" id="UP000811246">
    <property type="component" value="Chromosome 8"/>
</dbReference>
<protein>
    <recommendedName>
        <fullName evidence="3">FAF domain-containing protein</fullName>
    </recommendedName>
</protein>